<evidence type="ECO:0000313" key="2">
    <source>
        <dbReference type="EMBL" id="RWY40612.1"/>
    </source>
</evidence>
<dbReference type="AlphaFoldDB" id="A0A3S4XQT4"/>
<protein>
    <recommendedName>
        <fullName evidence="1">Flp pilus assembly protein RcpC/CpaB domain-containing protein</fullName>
    </recommendedName>
</protein>
<sequence length="287" mass="29464">MRFRIFALLIMGVALALVAGFASFSYTRGLEARLAAAEAALIAYGETLIIPVPARDISRGATLSRADFTEIAIPARHLPANLLTKFPETSSETKITALSDLSAGALVAEGQIGVAEGPDHDLALSPGGRAVRVIAENLADFDGKLVPGGRMDLFWTRQIGGGSTETRLIGHALRVLELDAVTTSGRGSGSAGAVTLEAGLEDAARLLEARGGGRFHVLPLGRLKVLPDSPPVVAVNGQDLAALPLLVRQAEGAGTGLSGSAALAAPLRGCHTAVVRGSARSVVEVPC</sequence>
<dbReference type="Proteomes" id="UP000287168">
    <property type="component" value="Unassembled WGS sequence"/>
</dbReference>
<feature type="domain" description="Flp pilus assembly protein RcpC/CpaB" evidence="1">
    <location>
        <begin position="123"/>
        <end position="216"/>
    </location>
</feature>
<dbReference type="InterPro" id="IPR031571">
    <property type="entry name" value="RcpC_dom"/>
</dbReference>
<evidence type="ECO:0000259" key="1">
    <source>
        <dbReference type="Pfam" id="PF16976"/>
    </source>
</evidence>
<organism evidence="2 3">
    <name type="scientific">Falsigemmobacter intermedius</name>
    <dbReference type="NCBI Taxonomy" id="1553448"/>
    <lineage>
        <taxon>Bacteria</taxon>
        <taxon>Pseudomonadati</taxon>
        <taxon>Pseudomonadota</taxon>
        <taxon>Alphaproteobacteria</taxon>
        <taxon>Rhodobacterales</taxon>
        <taxon>Paracoccaceae</taxon>
        <taxon>Falsigemmobacter</taxon>
    </lineage>
</organism>
<name>A0A3S4XQT4_9RHOB</name>
<gene>
    <name evidence="2" type="ORF">EP867_11435</name>
</gene>
<dbReference type="CDD" id="cd11614">
    <property type="entry name" value="SAF_CpaB_FlgA_like"/>
    <property type="match status" value="1"/>
</dbReference>
<dbReference type="Pfam" id="PF16976">
    <property type="entry name" value="RcpC"/>
    <property type="match status" value="1"/>
</dbReference>
<proteinExistence type="predicted"/>
<dbReference type="OrthoDB" id="7870049at2"/>
<dbReference type="RefSeq" id="WP_128489291.1">
    <property type="nucleotide sequence ID" value="NZ_JBHLXB010000009.1"/>
</dbReference>
<reference evidence="2 3" key="1">
    <citation type="journal article" date="2015" name="Int. J. Syst. Evol. Microbiol.">
        <title>Gemmobacter intermedius sp. nov., isolated from a white stork (Ciconia ciconia).</title>
        <authorList>
            <person name="Kampfer P."/>
            <person name="Jerzak L."/>
            <person name="Wilharm G."/>
            <person name="Golke J."/>
            <person name="Busse H.J."/>
            <person name="Glaeser S.P."/>
        </authorList>
    </citation>
    <scope>NUCLEOTIDE SEQUENCE [LARGE SCALE GENOMIC DNA]</scope>
    <source>
        <strain evidence="2 3">119/4</strain>
    </source>
</reference>
<dbReference type="EMBL" id="SBLC01000014">
    <property type="protein sequence ID" value="RWY40612.1"/>
    <property type="molecule type" value="Genomic_DNA"/>
</dbReference>
<keyword evidence="3" id="KW-1185">Reference proteome</keyword>
<evidence type="ECO:0000313" key="3">
    <source>
        <dbReference type="Proteomes" id="UP000287168"/>
    </source>
</evidence>
<accession>A0A3S4XQT4</accession>
<comment type="caution">
    <text evidence="2">The sequence shown here is derived from an EMBL/GenBank/DDBJ whole genome shotgun (WGS) entry which is preliminary data.</text>
</comment>